<dbReference type="GO" id="GO:0016579">
    <property type="term" value="P:protein deubiquitination"/>
    <property type="evidence" value="ECO:0007669"/>
    <property type="project" value="TreeGrafter"/>
</dbReference>
<feature type="domain" description="OTU" evidence="2">
    <location>
        <begin position="327"/>
        <end position="467"/>
    </location>
</feature>
<evidence type="ECO:0000259" key="2">
    <source>
        <dbReference type="PROSITE" id="PS50802"/>
    </source>
</evidence>
<gene>
    <name evidence="3" type="ORF">DdX_17765</name>
</gene>
<dbReference type="GO" id="GO:0006508">
    <property type="term" value="P:proteolysis"/>
    <property type="evidence" value="ECO:0007669"/>
    <property type="project" value="UniProtKB-KW"/>
</dbReference>
<accession>A0AAD4MLI1</accession>
<comment type="caution">
    <text evidence="3">The sequence shown here is derived from an EMBL/GenBank/DDBJ whole genome shotgun (WGS) entry which is preliminary data.</text>
</comment>
<evidence type="ECO:0000256" key="1">
    <source>
        <dbReference type="SAM" id="MobiDB-lite"/>
    </source>
</evidence>
<feature type="compositionally biased region" description="Basic residues" evidence="1">
    <location>
        <begin position="227"/>
        <end position="236"/>
    </location>
</feature>
<dbReference type="InterPro" id="IPR038765">
    <property type="entry name" value="Papain-like_cys_pep_sf"/>
</dbReference>
<dbReference type="Gene3D" id="3.90.70.80">
    <property type="match status" value="1"/>
</dbReference>
<name>A0AAD4MLI1_9BILA</name>
<dbReference type="InterPro" id="IPR003323">
    <property type="entry name" value="OTU_dom"/>
</dbReference>
<dbReference type="PROSITE" id="PS50802">
    <property type="entry name" value="OTU"/>
    <property type="match status" value="1"/>
</dbReference>
<sequence length="470" mass="53857">MGSLQHISENLRVRCCNLVDNFIVDNFQEKKRARLQKFVAYFKKQWLPLRKFFSLTSLPEIAPHTTNNCEAYHSKQKVQFQPKMKLGSWLYRFRELNNLEIRNCENCETGAHIEQRFKEHYLDAAKVISEQKRILNNELHNQSAASEEEYYEPSDNTLLEAMLKIGSAIGAKPISNKKRLISDKGVELQAVYSDSNDDDTESIPNKKKRFTRKAPRKSSGVSDHPSKKGNKKKGKLSYRGDFKKAMQNEPILKAKRASRTALHKNKPSLEAHDVVVSPVNCKIVFKFPSNGDRRRCIQTHGLECGTLTPNQEDSLFKEVNTRTFCPLRVRDIKPDGNCLFNAVSQAISAMQNNARELRKLACKYIHDHRHEKWAEDWVGPEWTIENTEKEASEPGDTAQWGRTLHTIALAKLLNVEILVYQPDGLPKFQLYTPTMKSAPSIKNKQDPNLGIISLILNAEHYNLIEDVKGK</sequence>
<dbReference type="AlphaFoldDB" id="A0AAD4MLI1"/>
<reference evidence="3" key="1">
    <citation type="submission" date="2022-01" db="EMBL/GenBank/DDBJ databases">
        <title>Genome Sequence Resource for Two Populations of Ditylenchus destructor, the Migratory Endoparasitic Phytonematode.</title>
        <authorList>
            <person name="Zhang H."/>
            <person name="Lin R."/>
            <person name="Xie B."/>
        </authorList>
    </citation>
    <scope>NUCLEOTIDE SEQUENCE</scope>
    <source>
        <strain evidence="3">BazhouSP</strain>
    </source>
</reference>
<dbReference type="PANTHER" id="PTHR12419:SF10">
    <property type="entry name" value="DEUBIQUITINASE OTUD6B"/>
    <property type="match status" value="1"/>
</dbReference>
<evidence type="ECO:0000313" key="4">
    <source>
        <dbReference type="Proteomes" id="UP001201812"/>
    </source>
</evidence>
<protein>
    <submittedName>
        <fullName evidence="3">OTU-like cysteine protease domain-containing protein</fullName>
    </submittedName>
</protein>
<keyword evidence="3" id="KW-0645">Protease</keyword>
<dbReference type="Pfam" id="PF02338">
    <property type="entry name" value="OTU"/>
    <property type="match status" value="1"/>
</dbReference>
<keyword evidence="4" id="KW-1185">Reference proteome</keyword>
<proteinExistence type="predicted"/>
<dbReference type="SUPFAM" id="SSF54001">
    <property type="entry name" value="Cysteine proteinases"/>
    <property type="match status" value="1"/>
</dbReference>
<dbReference type="InterPro" id="IPR050704">
    <property type="entry name" value="Peptidase_C85-like"/>
</dbReference>
<feature type="compositionally biased region" description="Basic residues" evidence="1">
    <location>
        <begin position="205"/>
        <end position="216"/>
    </location>
</feature>
<dbReference type="EMBL" id="JAKKPZ010000208">
    <property type="protein sequence ID" value="KAI1698688.1"/>
    <property type="molecule type" value="Genomic_DNA"/>
</dbReference>
<feature type="region of interest" description="Disordered" evidence="1">
    <location>
        <begin position="193"/>
        <end position="240"/>
    </location>
</feature>
<dbReference type="PANTHER" id="PTHR12419">
    <property type="entry name" value="OTU DOMAIN CONTAINING PROTEIN"/>
    <property type="match status" value="1"/>
</dbReference>
<evidence type="ECO:0000313" key="3">
    <source>
        <dbReference type="EMBL" id="KAI1698688.1"/>
    </source>
</evidence>
<dbReference type="GO" id="GO:0004843">
    <property type="term" value="F:cysteine-type deubiquitinase activity"/>
    <property type="evidence" value="ECO:0007669"/>
    <property type="project" value="TreeGrafter"/>
</dbReference>
<dbReference type="Proteomes" id="UP001201812">
    <property type="component" value="Unassembled WGS sequence"/>
</dbReference>
<keyword evidence="3" id="KW-0378">Hydrolase</keyword>
<dbReference type="CDD" id="cd22744">
    <property type="entry name" value="OTU"/>
    <property type="match status" value="1"/>
</dbReference>
<organism evidence="3 4">
    <name type="scientific">Ditylenchus destructor</name>
    <dbReference type="NCBI Taxonomy" id="166010"/>
    <lineage>
        <taxon>Eukaryota</taxon>
        <taxon>Metazoa</taxon>
        <taxon>Ecdysozoa</taxon>
        <taxon>Nematoda</taxon>
        <taxon>Chromadorea</taxon>
        <taxon>Rhabditida</taxon>
        <taxon>Tylenchina</taxon>
        <taxon>Tylenchomorpha</taxon>
        <taxon>Sphaerularioidea</taxon>
        <taxon>Anguinidae</taxon>
        <taxon>Anguininae</taxon>
        <taxon>Ditylenchus</taxon>
    </lineage>
</organism>